<evidence type="ECO:0000313" key="3">
    <source>
        <dbReference type="EMBL" id="AFL90303.1"/>
    </source>
</evidence>
<keyword evidence="2" id="KW-0732">Signal</keyword>
<keyword evidence="4" id="KW-1185">Reference proteome</keyword>
<evidence type="ECO:0000256" key="1">
    <source>
        <dbReference type="SAM" id="MobiDB-lite"/>
    </source>
</evidence>
<evidence type="ECO:0008006" key="5">
    <source>
        <dbReference type="Google" id="ProtNLM"/>
    </source>
</evidence>
<reference evidence="3 4" key="1">
    <citation type="submission" date="2012-06" db="EMBL/GenBank/DDBJ databases">
        <title>Complete genome of Terriglobus roseus DSM 18391.</title>
        <authorList>
            <consortium name="US DOE Joint Genome Institute (JGI-PGF)"/>
            <person name="Lucas S."/>
            <person name="Copeland A."/>
            <person name="Lapidus A."/>
            <person name="Glavina del Rio T."/>
            <person name="Dalin E."/>
            <person name="Tice H."/>
            <person name="Bruce D."/>
            <person name="Goodwin L."/>
            <person name="Pitluck S."/>
            <person name="Peters L."/>
            <person name="Mikhailova N."/>
            <person name="Munk A.C.C."/>
            <person name="Kyrpides N."/>
            <person name="Mavromatis K."/>
            <person name="Ivanova N."/>
            <person name="Brettin T."/>
            <person name="Detter J.C."/>
            <person name="Han C."/>
            <person name="Larimer F."/>
            <person name="Land M."/>
            <person name="Hauser L."/>
            <person name="Markowitz V."/>
            <person name="Cheng J.-F."/>
            <person name="Hugenholtz P."/>
            <person name="Woyke T."/>
            <person name="Wu D."/>
            <person name="Brambilla E."/>
            <person name="Klenk H.-P."/>
            <person name="Eisen J.A."/>
        </authorList>
    </citation>
    <scope>NUCLEOTIDE SEQUENCE [LARGE SCALE GENOMIC DNA]</scope>
    <source>
        <strain evidence="4">DSM 18391 / NRRL B-41598 / KBS 63</strain>
    </source>
</reference>
<accession>I3ZM35</accession>
<organism evidence="3 4">
    <name type="scientific">Terriglobus roseus (strain DSM 18391 / NRRL B-41598 / KBS 63)</name>
    <dbReference type="NCBI Taxonomy" id="926566"/>
    <lineage>
        <taxon>Bacteria</taxon>
        <taxon>Pseudomonadati</taxon>
        <taxon>Acidobacteriota</taxon>
        <taxon>Terriglobia</taxon>
        <taxon>Terriglobales</taxon>
        <taxon>Acidobacteriaceae</taxon>
        <taxon>Terriglobus</taxon>
    </lineage>
</organism>
<dbReference type="STRING" id="926566.Terro_4096"/>
<name>I3ZM35_TERRK</name>
<proteinExistence type="predicted"/>
<protein>
    <recommendedName>
        <fullName evidence="5">Lipoprotein</fullName>
    </recommendedName>
</protein>
<sequence>MPNSRNRFLSFVILASFGVGAGCKHAQQPITSGIVVGDYVYISEDPENKASDHNADHLRLQPDGKYDLVQGGSSKPKTETTGNWRIWSGGSNGPRVLLDNSGYPIEIHDREIRLLIDNDVGIWFSKAR</sequence>
<dbReference type="AlphaFoldDB" id="I3ZM35"/>
<dbReference type="KEGG" id="trs:Terro_4096"/>
<feature type="signal peptide" evidence="2">
    <location>
        <begin position="1"/>
        <end position="21"/>
    </location>
</feature>
<evidence type="ECO:0000313" key="4">
    <source>
        <dbReference type="Proteomes" id="UP000006056"/>
    </source>
</evidence>
<feature type="chain" id="PRO_5003685217" description="Lipoprotein" evidence="2">
    <location>
        <begin position="22"/>
        <end position="128"/>
    </location>
</feature>
<dbReference type="Proteomes" id="UP000006056">
    <property type="component" value="Chromosome"/>
</dbReference>
<dbReference type="PROSITE" id="PS51257">
    <property type="entry name" value="PROKAR_LIPOPROTEIN"/>
    <property type="match status" value="1"/>
</dbReference>
<evidence type="ECO:0000256" key="2">
    <source>
        <dbReference type="SAM" id="SignalP"/>
    </source>
</evidence>
<feature type="region of interest" description="Disordered" evidence="1">
    <location>
        <begin position="65"/>
        <end position="85"/>
    </location>
</feature>
<dbReference type="HOGENOM" id="CLU_1958516_0_0_0"/>
<gene>
    <name evidence="3" type="ordered locus">Terro_4096</name>
</gene>
<dbReference type="EMBL" id="CP003379">
    <property type="protein sequence ID" value="AFL90303.1"/>
    <property type="molecule type" value="Genomic_DNA"/>
</dbReference>
<feature type="compositionally biased region" description="Polar residues" evidence="1">
    <location>
        <begin position="71"/>
        <end position="83"/>
    </location>
</feature>